<sequence>MPATAPVTVEEWRAFLTGYSREVLSSPDQEREQATPEGIVTVSRFSPEMLESRWVGNVPAEEAEIAEAEARLERRLPPSFRNFYRVSNGWGEAGEFGEDLWPLAELAWVRGHDFEDLVDSWHGVLEDSVLARLRDGLAIGYADGGAGDYWFLVPPPNRAEEEWTPYVWAAGSGQEPEPFETFGALMVSVREGLSS</sequence>
<evidence type="ECO:0000259" key="1">
    <source>
        <dbReference type="SMART" id="SM00860"/>
    </source>
</evidence>
<reference evidence="2 3" key="1">
    <citation type="submission" date="2023-07" db="EMBL/GenBank/DDBJ databases">
        <title>Sequencing the genomes of 1000 actinobacteria strains.</title>
        <authorList>
            <person name="Klenk H.-P."/>
        </authorList>
    </citation>
    <scope>NUCLEOTIDE SEQUENCE [LARGE SCALE GENOMIC DNA]</scope>
    <source>
        <strain evidence="2 3">DSM 44388</strain>
    </source>
</reference>
<dbReference type="Proteomes" id="UP001235712">
    <property type="component" value="Unassembled WGS sequence"/>
</dbReference>
<comment type="caution">
    <text evidence="2">The sequence shown here is derived from an EMBL/GenBank/DDBJ whole genome shotgun (WGS) entry which is preliminary data.</text>
</comment>
<dbReference type="InterPro" id="IPR018958">
    <property type="entry name" value="Knr4/Smi1-like_dom"/>
</dbReference>
<proteinExistence type="predicted"/>
<accession>A0ABT9PED7</accession>
<dbReference type="Gene3D" id="3.40.1580.10">
    <property type="entry name" value="SMI1/KNR4-like"/>
    <property type="match status" value="1"/>
</dbReference>
<keyword evidence="3" id="KW-1185">Reference proteome</keyword>
<dbReference type="Pfam" id="PF09346">
    <property type="entry name" value="SMI1_KNR4"/>
    <property type="match status" value="1"/>
</dbReference>
<dbReference type="SUPFAM" id="SSF160631">
    <property type="entry name" value="SMI1/KNR4-like"/>
    <property type="match status" value="1"/>
</dbReference>
<protein>
    <recommendedName>
        <fullName evidence="1">Knr4/Smi1-like domain-containing protein</fullName>
    </recommendedName>
</protein>
<dbReference type="SMART" id="SM00860">
    <property type="entry name" value="SMI1_KNR4"/>
    <property type="match status" value="1"/>
</dbReference>
<evidence type="ECO:0000313" key="2">
    <source>
        <dbReference type="EMBL" id="MDP9830345.1"/>
    </source>
</evidence>
<gene>
    <name evidence="2" type="ORF">J2S57_006094</name>
</gene>
<dbReference type="RefSeq" id="WP_307249402.1">
    <property type="nucleotide sequence ID" value="NZ_JAUSQZ010000001.1"/>
</dbReference>
<name>A0ABT9PED7_9ACTN</name>
<dbReference type="InterPro" id="IPR037883">
    <property type="entry name" value="Knr4/Smi1-like_sf"/>
</dbReference>
<feature type="domain" description="Knr4/Smi1-like" evidence="1">
    <location>
        <begin position="59"/>
        <end position="188"/>
    </location>
</feature>
<dbReference type="EMBL" id="JAUSQZ010000001">
    <property type="protein sequence ID" value="MDP9830345.1"/>
    <property type="molecule type" value="Genomic_DNA"/>
</dbReference>
<evidence type="ECO:0000313" key="3">
    <source>
        <dbReference type="Proteomes" id="UP001235712"/>
    </source>
</evidence>
<organism evidence="2 3">
    <name type="scientific">Kineosporia succinea</name>
    <dbReference type="NCBI Taxonomy" id="84632"/>
    <lineage>
        <taxon>Bacteria</taxon>
        <taxon>Bacillati</taxon>
        <taxon>Actinomycetota</taxon>
        <taxon>Actinomycetes</taxon>
        <taxon>Kineosporiales</taxon>
        <taxon>Kineosporiaceae</taxon>
        <taxon>Kineosporia</taxon>
    </lineage>
</organism>